<evidence type="ECO:0000313" key="3">
    <source>
        <dbReference type="Proteomes" id="UP001156102"/>
    </source>
</evidence>
<dbReference type="InterPro" id="IPR002937">
    <property type="entry name" value="Amino_oxidase"/>
</dbReference>
<proteinExistence type="predicted"/>
<reference evidence="2" key="1">
    <citation type="submission" date="2022-07" db="EMBL/GenBank/DDBJ databases">
        <authorList>
            <person name="Li W.-J."/>
            <person name="Deng Q.-Q."/>
        </authorList>
    </citation>
    <scope>NUCLEOTIDE SEQUENCE</scope>
    <source>
        <strain evidence="2">SYSU M60031</strain>
    </source>
</reference>
<dbReference type="Gene3D" id="3.90.660.20">
    <property type="entry name" value="Protoporphyrinogen oxidase, mitochondrial, domain 2"/>
    <property type="match status" value="1"/>
</dbReference>
<accession>A0AA41XCB4</accession>
<dbReference type="InterPro" id="IPR045892">
    <property type="entry name" value="CrtISO-like"/>
</dbReference>
<evidence type="ECO:0000313" key="2">
    <source>
        <dbReference type="EMBL" id="MCP8970714.1"/>
    </source>
</evidence>
<dbReference type="SUPFAM" id="SSF51905">
    <property type="entry name" value="FAD/NAD(P)-binding domain"/>
    <property type="match status" value="1"/>
</dbReference>
<evidence type="ECO:0000259" key="1">
    <source>
        <dbReference type="Pfam" id="PF01593"/>
    </source>
</evidence>
<gene>
    <name evidence="2" type="ORF">NK662_19540</name>
</gene>
<dbReference type="Proteomes" id="UP001156102">
    <property type="component" value="Unassembled WGS sequence"/>
</dbReference>
<dbReference type="AlphaFoldDB" id="A0AA41XCB4"/>
<organism evidence="2 3">
    <name type="scientific">Ectobacillus ponti</name>
    <dbReference type="NCBI Taxonomy" id="2961894"/>
    <lineage>
        <taxon>Bacteria</taxon>
        <taxon>Bacillati</taxon>
        <taxon>Bacillota</taxon>
        <taxon>Bacilli</taxon>
        <taxon>Bacillales</taxon>
        <taxon>Bacillaceae</taxon>
        <taxon>Ectobacillus</taxon>
    </lineage>
</organism>
<dbReference type="InterPro" id="IPR036188">
    <property type="entry name" value="FAD/NAD-bd_sf"/>
</dbReference>
<comment type="caution">
    <text evidence="2">The sequence shown here is derived from an EMBL/GenBank/DDBJ whole genome shotgun (WGS) entry which is preliminary data.</text>
</comment>
<dbReference type="EMBL" id="JANCLT010000014">
    <property type="protein sequence ID" value="MCP8970714.1"/>
    <property type="molecule type" value="Genomic_DNA"/>
</dbReference>
<protein>
    <submittedName>
        <fullName evidence="2">NAD(P)/FAD-dependent oxidoreductase</fullName>
    </submittedName>
</protein>
<dbReference type="Pfam" id="PF01593">
    <property type="entry name" value="Amino_oxidase"/>
    <property type="match status" value="1"/>
</dbReference>
<dbReference type="GO" id="GO:0016491">
    <property type="term" value="F:oxidoreductase activity"/>
    <property type="evidence" value="ECO:0007669"/>
    <property type="project" value="InterPro"/>
</dbReference>
<name>A0AA41XCB4_9BACI</name>
<feature type="domain" description="Amine oxidase" evidence="1">
    <location>
        <begin position="12"/>
        <end position="481"/>
    </location>
</feature>
<keyword evidence="3" id="KW-1185">Reference proteome</keyword>
<dbReference type="PANTHER" id="PTHR46313:SF3">
    <property type="entry name" value="PROLYCOPENE ISOMERASE, CHLOROPLASTIC"/>
    <property type="match status" value="1"/>
</dbReference>
<sequence length="495" mass="54869">MKESVLIVGGGIGGLTAGALLAKAGHPVTVLEASREWGGCAGKFRRGAYTFPVGATLGMGFEPGGIHQRILQDLSLQADVLPLPTVMRIQTPKRTLHFYRDRKRHVAALQEAFPAFSREIAAFYQEVYRIAAEIRKLMQPLPILPPSTPREWQKLLLSLKPTSLTLLPYFPRTLSYLLEKHGLQEEEFVHFIDGQIIDSMQATSGHCSLLLGCLALDIYHEGAFYVQGGLYTVAELLQGSIAAAGGTTTLGRRVTEVAGSGKGWQVRDHRGNTYKADHVVCNVPIAALPQLLPQELYDKLPRRLRNKTELPQWGAFTLYMSLEESVVPEDAPLFQQVLLSEEGEMAEGEHLFLSLSHSEDRLRAPEGYRTLTVSTHIDLQPWQERSTYDELKEQLTEKMLRGVRTVMPRLDEGLVHLIPGAPRAWERYTSRPLGGVGGLPQTLQNALFQSVSHRTSLPGLWLCGDTVFPGAGTIGVSVSGYHVFQSITRFKYQLP</sequence>
<dbReference type="RefSeq" id="WP_254760641.1">
    <property type="nucleotide sequence ID" value="NZ_JANCLT010000014.1"/>
</dbReference>
<dbReference type="PANTHER" id="PTHR46313">
    <property type="match status" value="1"/>
</dbReference>
<dbReference type="Gene3D" id="3.50.50.60">
    <property type="entry name" value="FAD/NAD(P)-binding domain"/>
    <property type="match status" value="2"/>
</dbReference>
<dbReference type="GO" id="GO:0016116">
    <property type="term" value="P:carotenoid metabolic process"/>
    <property type="evidence" value="ECO:0007669"/>
    <property type="project" value="InterPro"/>
</dbReference>